<dbReference type="CDD" id="cd06260">
    <property type="entry name" value="DUF820-like"/>
    <property type="match status" value="1"/>
</dbReference>
<dbReference type="GO" id="GO:0004519">
    <property type="term" value="F:endonuclease activity"/>
    <property type="evidence" value="ECO:0007669"/>
    <property type="project" value="UniProtKB-KW"/>
</dbReference>
<dbReference type="RefSeq" id="WP_136973148.1">
    <property type="nucleotide sequence ID" value="NZ_JARZHI010000112.1"/>
</dbReference>
<proteinExistence type="predicted"/>
<accession>A0ABT6P9K1</accession>
<feature type="region of interest" description="Disordered" evidence="1">
    <location>
        <begin position="1"/>
        <end position="25"/>
    </location>
</feature>
<dbReference type="Gene3D" id="3.90.1570.10">
    <property type="entry name" value="tt1808, chain A"/>
    <property type="match status" value="1"/>
</dbReference>
<reference evidence="3 4" key="1">
    <citation type="submission" date="2023-04" db="EMBL/GenBank/DDBJ databases">
        <title>The genome sequence of Polyangium sorediatum DSM14670.</title>
        <authorList>
            <person name="Zhang X."/>
        </authorList>
    </citation>
    <scope>NUCLEOTIDE SEQUENCE [LARGE SCALE GENOMIC DNA]</scope>
    <source>
        <strain evidence="3 4">DSM 14670</strain>
    </source>
</reference>
<dbReference type="Proteomes" id="UP001160301">
    <property type="component" value="Unassembled WGS sequence"/>
</dbReference>
<dbReference type="SUPFAM" id="SSF52980">
    <property type="entry name" value="Restriction endonuclease-like"/>
    <property type="match status" value="1"/>
</dbReference>
<gene>
    <name evidence="3" type="ORF">QHF89_47315</name>
</gene>
<keyword evidence="3" id="KW-0540">Nuclease</keyword>
<protein>
    <submittedName>
        <fullName evidence="3">Uma2 family endonuclease</fullName>
    </submittedName>
</protein>
<comment type="caution">
    <text evidence="3">The sequence shown here is derived from an EMBL/GenBank/DDBJ whole genome shotgun (WGS) entry which is preliminary data.</text>
</comment>
<dbReference type="InterPro" id="IPR012296">
    <property type="entry name" value="Nuclease_put_TT1808"/>
</dbReference>
<dbReference type="InterPro" id="IPR011335">
    <property type="entry name" value="Restrct_endonuc-II-like"/>
</dbReference>
<keyword evidence="3" id="KW-0378">Hydrolase</keyword>
<dbReference type="Pfam" id="PF05685">
    <property type="entry name" value="Uma2"/>
    <property type="match status" value="1"/>
</dbReference>
<name>A0ABT6P9K1_9BACT</name>
<dbReference type="PANTHER" id="PTHR47152">
    <property type="entry name" value="SLR2084 PROTEIN-RELATED"/>
    <property type="match status" value="1"/>
</dbReference>
<feature type="domain" description="Putative restriction endonuclease" evidence="2">
    <location>
        <begin position="37"/>
        <end position="177"/>
    </location>
</feature>
<dbReference type="PANTHER" id="PTHR47152:SF4">
    <property type="entry name" value="SLR0445 PROTEIN"/>
    <property type="match status" value="1"/>
</dbReference>
<sequence length="212" mass="23295">MALLVEPSARPDKPEPHAWSAPPPTEDQRVILNGMTWKDYEILLAVRGDESGVRMAYLNGAIELMSPSINHEGVKKTIARLVEAYADERAIGLNGYGSWTLKNAFAEKGLEPDECYALGVPSGGIPQLAIEVVWTSGGLNKLEIYRSLGVGEVWIWERGVGITVHLLKEGRYEKAPRSAVLPDLDLALLQSFVESPDQSQAVRAFRQALRTS</sequence>
<evidence type="ECO:0000313" key="3">
    <source>
        <dbReference type="EMBL" id="MDI1437208.1"/>
    </source>
</evidence>
<evidence type="ECO:0000313" key="4">
    <source>
        <dbReference type="Proteomes" id="UP001160301"/>
    </source>
</evidence>
<evidence type="ECO:0000259" key="2">
    <source>
        <dbReference type="Pfam" id="PF05685"/>
    </source>
</evidence>
<dbReference type="InterPro" id="IPR008538">
    <property type="entry name" value="Uma2"/>
</dbReference>
<evidence type="ECO:0000256" key="1">
    <source>
        <dbReference type="SAM" id="MobiDB-lite"/>
    </source>
</evidence>
<keyword evidence="3" id="KW-0255">Endonuclease</keyword>
<organism evidence="3 4">
    <name type="scientific">Polyangium sorediatum</name>
    <dbReference type="NCBI Taxonomy" id="889274"/>
    <lineage>
        <taxon>Bacteria</taxon>
        <taxon>Pseudomonadati</taxon>
        <taxon>Myxococcota</taxon>
        <taxon>Polyangia</taxon>
        <taxon>Polyangiales</taxon>
        <taxon>Polyangiaceae</taxon>
        <taxon>Polyangium</taxon>
    </lineage>
</organism>
<dbReference type="EMBL" id="JARZHI010000112">
    <property type="protein sequence ID" value="MDI1437208.1"/>
    <property type="molecule type" value="Genomic_DNA"/>
</dbReference>
<keyword evidence="4" id="KW-1185">Reference proteome</keyword>